<evidence type="ECO:0000256" key="3">
    <source>
        <dbReference type="ARBA" id="ARBA00007090"/>
    </source>
</evidence>
<dbReference type="EC" id="3.4.16.4" evidence="5"/>
<comment type="pathway">
    <text evidence="26">Glycan biosynthesis.</text>
</comment>
<dbReference type="InterPro" id="IPR001264">
    <property type="entry name" value="Glyco_trans_51"/>
</dbReference>
<evidence type="ECO:0000256" key="26">
    <source>
        <dbReference type="ARBA" id="ARBA00060592"/>
    </source>
</evidence>
<dbReference type="InterPro" id="IPR012338">
    <property type="entry name" value="Beta-lactam/transpept-like"/>
</dbReference>
<dbReference type="Pfam" id="PF17092">
    <property type="entry name" value="PCB_OB"/>
    <property type="match status" value="1"/>
</dbReference>
<keyword evidence="17" id="KW-0573">Peptidoglycan synthesis</keyword>
<organism evidence="32 33">
    <name type="scientific">Denitratisoma oestradiolicum</name>
    <dbReference type="NCBI Taxonomy" id="311182"/>
    <lineage>
        <taxon>Bacteria</taxon>
        <taxon>Pseudomonadati</taxon>
        <taxon>Pseudomonadota</taxon>
        <taxon>Betaproteobacteria</taxon>
        <taxon>Nitrosomonadales</taxon>
        <taxon>Sterolibacteriaceae</taxon>
        <taxon>Denitratisoma</taxon>
    </lineage>
</organism>
<dbReference type="GO" id="GO:0009002">
    <property type="term" value="F:serine-type D-Ala-D-Ala carboxypeptidase activity"/>
    <property type="evidence" value="ECO:0007669"/>
    <property type="project" value="UniProtKB-EC"/>
</dbReference>
<evidence type="ECO:0000256" key="10">
    <source>
        <dbReference type="ARBA" id="ARBA00022670"/>
    </source>
</evidence>
<evidence type="ECO:0000256" key="14">
    <source>
        <dbReference type="ARBA" id="ARBA00022801"/>
    </source>
</evidence>
<dbReference type="InterPro" id="IPR050396">
    <property type="entry name" value="Glycosyltr_51/Transpeptidase"/>
</dbReference>
<keyword evidence="18 28" id="KW-1133">Transmembrane helix</keyword>
<dbReference type="EC" id="2.4.99.28" evidence="24"/>
<feature type="domain" description="Penicillin-binding protein transpeptidase" evidence="29">
    <location>
        <begin position="430"/>
        <end position="676"/>
    </location>
</feature>
<dbReference type="GO" id="GO:0030288">
    <property type="term" value="C:outer membrane-bounded periplasmic space"/>
    <property type="evidence" value="ECO:0007669"/>
    <property type="project" value="TreeGrafter"/>
</dbReference>
<keyword evidence="19 28" id="KW-0472">Membrane</keyword>
<dbReference type="GO" id="GO:0008360">
    <property type="term" value="P:regulation of cell shape"/>
    <property type="evidence" value="ECO:0007669"/>
    <property type="project" value="UniProtKB-KW"/>
</dbReference>
<dbReference type="PANTHER" id="PTHR32282">
    <property type="entry name" value="BINDING PROTEIN TRANSPEPTIDASE, PUTATIVE-RELATED"/>
    <property type="match status" value="1"/>
</dbReference>
<comment type="catalytic activity">
    <reaction evidence="23">
        <text>Preferential cleavage: (Ac)2-L-Lys-D-Ala-|-D-Ala. Also transpeptidation of peptidyl-alanyl moieties that are N-acyl substituents of D-alanine.</text>
        <dbReference type="EC" id="3.4.16.4"/>
    </reaction>
</comment>
<dbReference type="Proteomes" id="UP000515733">
    <property type="component" value="Chromosome"/>
</dbReference>
<evidence type="ECO:0000256" key="22">
    <source>
        <dbReference type="ARBA" id="ARBA00023316"/>
    </source>
</evidence>
<evidence type="ECO:0000256" key="7">
    <source>
        <dbReference type="ARBA" id="ARBA00022475"/>
    </source>
</evidence>
<evidence type="ECO:0000256" key="8">
    <source>
        <dbReference type="ARBA" id="ARBA00022519"/>
    </source>
</evidence>
<feature type="compositionally biased region" description="Polar residues" evidence="27">
    <location>
        <begin position="729"/>
        <end position="739"/>
    </location>
</feature>
<gene>
    <name evidence="32" type="primary">mrcA</name>
    <name evidence="32" type="ORF">DENOEST_2631</name>
</gene>
<keyword evidence="14 32" id="KW-0378">Hydrolase</keyword>
<dbReference type="Pfam" id="PF00912">
    <property type="entry name" value="Transgly"/>
    <property type="match status" value="1"/>
</dbReference>
<dbReference type="AlphaFoldDB" id="A0A6S6XXS8"/>
<proteinExistence type="inferred from homology"/>
<keyword evidence="21" id="KW-0511">Multifunctional enzyme</keyword>
<dbReference type="UniPathway" id="UPA00219"/>
<evidence type="ECO:0000256" key="9">
    <source>
        <dbReference type="ARBA" id="ARBA00022645"/>
    </source>
</evidence>
<evidence type="ECO:0000256" key="23">
    <source>
        <dbReference type="ARBA" id="ARBA00034000"/>
    </source>
</evidence>
<dbReference type="InterPro" id="IPR023346">
    <property type="entry name" value="Lysozyme-like_dom_sf"/>
</dbReference>
<evidence type="ECO:0000256" key="25">
    <source>
        <dbReference type="ARBA" id="ARBA00049902"/>
    </source>
</evidence>
<keyword evidence="7" id="KW-1003">Cell membrane</keyword>
<dbReference type="Gene3D" id="3.40.710.10">
    <property type="entry name" value="DD-peptidase/beta-lactamase superfamily"/>
    <property type="match status" value="2"/>
</dbReference>
<feature type="domain" description="Penicillin-binding protein OB-like" evidence="31">
    <location>
        <begin position="323"/>
        <end position="427"/>
    </location>
</feature>
<name>A0A6S6XXS8_9PROT</name>
<keyword evidence="20" id="KW-0046">Antibiotic resistance</keyword>
<dbReference type="PANTHER" id="PTHR32282:SF27">
    <property type="entry name" value="PENICILLIN-BINDING PROTEIN 1A"/>
    <property type="match status" value="1"/>
</dbReference>
<protein>
    <recommendedName>
        <fullName evidence="6">Penicillin-binding protein 1A</fullName>
        <ecNumber evidence="24">2.4.99.28</ecNumber>
        <ecNumber evidence="5">3.4.16.4</ecNumber>
    </recommendedName>
</protein>
<comment type="subcellular location">
    <subcellularLocation>
        <location evidence="1">Cell inner membrane</location>
        <topology evidence="1">Single-pass type II membrane protein</topology>
    </subcellularLocation>
</comment>
<evidence type="ECO:0000256" key="17">
    <source>
        <dbReference type="ARBA" id="ARBA00022984"/>
    </source>
</evidence>
<dbReference type="GO" id="GO:0008658">
    <property type="term" value="F:penicillin binding"/>
    <property type="evidence" value="ECO:0007669"/>
    <property type="project" value="InterPro"/>
</dbReference>
<keyword evidence="15" id="KW-0133">Cell shape</keyword>
<evidence type="ECO:0000256" key="18">
    <source>
        <dbReference type="ARBA" id="ARBA00022989"/>
    </source>
</evidence>
<reference evidence="32 33" key="1">
    <citation type="submission" date="2020-03" db="EMBL/GenBank/DDBJ databases">
        <authorList>
            <consortium name="Genoscope - CEA"/>
            <person name="William W."/>
        </authorList>
    </citation>
    <scope>NUCLEOTIDE SEQUENCE [LARGE SCALE GENOMIC DNA]</scope>
    <source>
        <strain evidence="33">DSM 16959</strain>
    </source>
</reference>
<evidence type="ECO:0000256" key="21">
    <source>
        <dbReference type="ARBA" id="ARBA00023268"/>
    </source>
</evidence>
<sequence>MNARAPHLSWLLYPLLALLGLMIVTAALVGIITILIFPQLPSLDVLTDYQPKIPLRVYSADGHLIGEFGEERRNVVRIQDVPVVMKQAILAAEDERFYQHPGIDTLGVLRAAWSNFTSGGKRQGASTITMQVARNFFLSSEKTLTRKIYEALLAFKIEHSLSKDEIFQLYVNQIYLGQRAYGFAAAAQIYFGKPLKDISPAEAAMLAGLPKAPSAYNPVANPKRARLRQLYVLRRMHELRFIDDAGYKRAETETLHVKRDVNDFGTHAAYVAEMARQIAYERYQEDVYSLGIKVITTVVRDEQEAAYVALRKAVMDYDRRHGYRGAESYADMSNVKSEQDEELEDILTDIDDSDTLLAAVVLEASPARVRAYLRGGEIVTLAGDTLKFASRMLEDKAPTNKRLRRGAVIRVVKDEKGQWQITQLPEVEAGFVAASPIDGAIRALVGGFDFNRNKFNHVTQAWRQPGSSFKPFIYSAALEKGYTPASVVPDEPIVISAAETGSQAWEPKNYDGKYEGPMTLRTALAKSKNMVSIRLLRSIGPHYAQEHATRFGFDADKHPPYLTLALGAGSVTPWQQLAAYSVFANGGYRIQPFVVKQIVDSHDKVLARFDPSVAGDESLRAIDARNAYIMDSMMHEVTLRGTAARAAVQLKRRDIAGKTGTTNDYVDAWFCGYHPTVVGIAWIGFDQPRRMGGGETGGSAALPMWIGYMEKALRNAPESYMEAPEGLTTIQASDPSGNTPVRELIYKEGLPTESPSPEEKHVLPQQAPAPVQEVKPRPVERPTAEKKN</sequence>
<evidence type="ECO:0000256" key="1">
    <source>
        <dbReference type="ARBA" id="ARBA00004249"/>
    </source>
</evidence>
<keyword evidence="8" id="KW-0997">Cell inner membrane</keyword>
<dbReference type="KEGG" id="doe:DENOEST_2631"/>
<evidence type="ECO:0000256" key="19">
    <source>
        <dbReference type="ARBA" id="ARBA00023136"/>
    </source>
</evidence>
<keyword evidence="13 28" id="KW-0812">Transmembrane</keyword>
<evidence type="ECO:0000313" key="32">
    <source>
        <dbReference type="EMBL" id="CAB1369796.1"/>
    </source>
</evidence>
<dbReference type="InterPro" id="IPR031376">
    <property type="entry name" value="PCB_OB"/>
</dbReference>
<dbReference type="GO" id="GO:0046677">
    <property type="term" value="P:response to antibiotic"/>
    <property type="evidence" value="ECO:0007669"/>
    <property type="project" value="UniProtKB-KW"/>
</dbReference>
<evidence type="ECO:0000256" key="6">
    <source>
        <dbReference type="ARBA" id="ARBA00018638"/>
    </source>
</evidence>
<evidence type="ECO:0000256" key="15">
    <source>
        <dbReference type="ARBA" id="ARBA00022960"/>
    </source>
</evidence>
<dbReference type="Gene3D" id="1.10.3810.10">
    <property type="entry name" value="Biosynthetic peptidoglycan transglycosylase-like"/>
    <property type="match status" value="1"/>
</dbReference>
<keyword evidence="12 32" id="KW-0808">Transferase</keyword>
<dbReference type="GO" id="GO:0008955">
    <property type="term" value="F:peptidoglycan glycosyltransferase activity"/>
    <property type="evidence" value="ECO:0007669"/>
    <property type="project" value="UniProtKB-EC"/>
</dbReference>
<evidence type="ECO:0000256" key="28">
    <source>
        <dbReference type="SAM" id="Phobius"/>
    </source>
</evidence>
<feature type="region of interest" description="Disordered" evidence="27">
    <location>
        <begin position="729"/>
        <end position="788"/>
    </location>
</feature>
<comment type="similarity">
    <text evidence="4">In the N-terminal section; belongs to the glycosyltransferase 51 family.</text>
</comment>
<evidence type="ECO:0000256" key="24">
    <source>
        <dbReference type="ARBA" id="ARBA00044770"/>
    </source>
</evidence>
<dbReference type="InterPro" id="IPR036950">
    <property type="entry name" value="PBP_transglycosylase"/>
</dbReference>
<evidence type="ECO:0000259" key="31">
    <source>
        <dbReference type="Pfam" id="PF17092"/>
    </source>
</evidence>
<dbReference type="SUPFAM" id="SSF56601">
    <property type="entry name" value="beta-lactamase/transpeptidase-like"/>
    <property type="match status" value="1"/>
</dbReference>
<evidence type="ECO:0000313" key="33">
    <source>
        <dbReference type="Proteomes" id="UP000515733"/>
    </source>
</evidence>
<accession>A0A6S6XXS8</accession>
<evidence type="ECO:0000256" key="4">
    <source>
        <dbReference type="ARBA" id="ARBA00007739"/>
    </source>
</evidence>
<comment type="similarity">
    <text evidence="3">In the C-terminal section; belongs to the transpeptidase family.</text>
</comment>
<evidence type="ECO:0000256" key="27">
    <source>
        <dbReference type="SAM" id="MobiDB-lite"/>
    </source>
</evidence>
<dbReference type="NCBIfam" id="TIGR02074">
    <property type="entry name" value="PBP_1a_fam"/>
    <property type="match status" value="1"/>
</dbReference>
<dbReference type="GO" id="GO:0006508">
    <property type="term" value="P:proteolysis"/>
    <property type="evidence" value="ECO:0007669"/>
    <property type="project" value="UniProtKB-KW"/>
</dbReference>
<evidence type="ECO:0000256" key="20">
    <source>
        <dbReference type="ARBA" id="ARBA00023251"/>
    </source>
</evidence>
<dbReference type="SUPFAM" id="SSF53955">
    <property type="entry name" value="Lysozyme-like"/>
    <property type="match status" value="1"/>
</dbReference>
<feature type="domain" description="Glycosyl transferase family 51" evidence="30">
    <location>
        <begin position="62"/>
        <end position="237"/>
    </location>
</feature>
<dbReference type="Pfam" id="PF00905">
    <property type="entry name" value="Transpeptidase"/>
    <property type="match status" value="1"/>
</dbReference>
<comment type="pathway">
    <text evidence="2">Cell wall biogenesis; peptidoglycan biosynthesis.</text>
</comment>
<evidence type="ECO:0000259" key="29">
    <source>
        <dbReference type="Pfam" id="PF00905"/>
    </source>
</evidence>
<evidence type="ECO:0000256" key="16">
    <source>
        <dbReference type="ARBA" id="ARBA00022968"/>
    </source>
</evidence>
<evidence type="ECO:0000256" key="2">
    <source>
        <dbReference type="ARBA" id="ARBA00004752"/>
    </source>
</evidence>
<dbReference type="GO" id="GO:0005886">
    <property type="term" value="C:plasma membrane"/>
    <property type="evidence" value="ECO:0007669"/>
    <property type="project" value="UniProtKB-SubCell"/>
</dbReference>
<evidence type="ECO:0000259" key="30">
    <source>
        <dbReference type="Pfam" id="PF00912"/>
    </source>
</evidence>
<evidence type="ECO:0000256" key="5">
    <source>
        <dbReference type="ARBA" id="ARBA00012448"/>
    </source>
</evidence>
<keyword evidence="9 32" id="KW-0121">Carboxypeptidase</keyword>
<keyword evidence="10" id="KW-0645">Protease</keyword>
<feature type="transmembrane region" description="Helical" evidence="28">
    <location>
        <begin position="12"/>
        <end position="37"/>
    </location>
</feature>
<evidence type="ECO:0000256" key="12">
    <source>
        <dbReference type="ARBA" id="ARBA00022679"/>
    </source>
</evidence>
<dbReference type="EMBL" id="LR778301">
    <property type="protein sequence ID" value="CAB1369796.1"/>
    <property type="molecule type" value="Genomic_DNA"/>
</dbReference>
<dbReference type="GO" id="GO:0009252">
    <property type="term" value="P:peptidoglycan biosynthetic process"/>
    <property type="evidence" value="ECO:0007669"/>
    <property type="project" value="UniProtKB-UniPathway"/>
</dbReference>
<keyword evidence="11 32" id="KW-0328">Glycosyltransferase</keyword>
<feature type="compositionally biased region" description="Basic and acidic residues" evidence="27">
    <location>
        <begin position="774"/>
        <end position="788"/>
    </location>
</feature>
<dbReference type="GO" id="GO:0071555">
    <property type="term" value="P:cell wall organization"/>
    <property type="evidence" value="ECO:0007669"/>
    <property type="project" value="UniProtKB-KW"/>
</dbReference>
<evidence type="ECO:0000256" key="13">
    <source>
        <dbReference type="ARBA" id="ARBA00022692"/>
    </source>
</evidence>
<evidence type="ECO:0000256" key="11">
    <source>
        <dbReference type="ARBA" id="ARBA00022676"/>
    </source>
</evidence>
<keyword evidence="16" id="KW-0735">Signal-anchor</keyword>
<comment type="catalytic activity">
    <reaction evidence="25">
        <text>[GlcNAc-(1-&gt;4)-Mur2Ac(oyl-L-Ala-gamma-D-Glu-L-Lys-D-Ala-D-Ala)](n)-di-trans,octa-cis-undecaprenyl diphosphate + beta-D-GlcNAc-(1-&gt;4)-Mur2Ac(oyl-L-Ala-gamma-D-Glu-L-Lys-D-Ala-D-Ala)-di-trans,octa-cis-undecaprenyl diphosphate = [GlcNAc-(1-&gt;4)-Mur2Ac(oyl-L-Ala-gamma-D-Glu-L-Lys-D-Ala-D-Ala)](n+1)-di-trans,octa-cis-undecaprenyl diphosphate + di-trans,octa-cis-undecaprenyl diphosphate + H(+)</text>
        <dbReference type="Rhea" id="RHEA:23708"/>
        <dbReference type="Rhea" id="RHEA-COMP:9602"/>
        <dbReference type="Rhea" id="RHEA-COMP:9603"/>
        <dbReference type="ChEBI" id="CHEBI:15378"/>
        <dbReference type="ChEBI" id="CHEBI:58405"/>
        <dbReference type="ChEBI" id="CHEBI:60033"/>
        <dbReference type="ChEBI" id="CHEBI:78435"/>
        <dbReference type="EC" id="2.4.99.28"/>
    </reaction>
</comment>
<dbReference type="FunFam" id="1.10.3810.10:FF:000003">
    <property type="entry name" value="Penicillin-binding protein 1a"/>
    <property type="match status" value="1"/>
</dbReference>
<dbReference type="InterPro" id="IPR001460">
    <property type="entry name" value="PCN-bd_Tpept"/>
</dbReference>
<keyword evidence="22" id="KW-0961">Cell wall biogenesis/degradation</keyword>
<keyword evidence="33" id="KW-1185">Reference proteome</keyword>